<feature type="compositionally biased region" description="Low complexity" evidence="8">
    <location>
        <begin position="369"/>
        <end position="379"/>
    </location>
</feature>
<evidence type="ECO:0000256" key="3">
    <source>
        <dbReference type="ARBA" id="ARBA00022771"/>
    </source>
</evidence>
<dbReference type="AlphaFoldDB" id="A0A9P4NZG6"/>
<feature type="compositionally biased region" description="Polar residues" evidence="8">
    <location>
        <begin position="1"/>
        <end position="19"/>
    </location>
</feature>
<gene>
    <name evidence="10" type="ORF">EJ08DRAFT_582717</name>
</gene>
<dbReference type="InterPro" id="IPR037869">
    <property type="entry name" value="Spp1/CFP1"/>
</dbReference>
<dbReference type="PROSITE" id="PS01359">
    <property type="entry name" value="ZF_PHD_1"/>
    <property type="match status" value="1"/>
</dbReference>
<evidence type="ECO:0000259" key="9">
    <source>
        <dbReference type="PROSITE" id="PS50016"/>
    </source>
</evidence>
<comment type="subcellular location">
    <subcellularLocation>
        <location evidence="1">Nucleus</location>
    </subcellularLocation>
</comment>
<accession>A0A9P4NZG6</accession>
<protein>
    <recommendedName>
        <fullName evidence="9">PHD-type domain-containing protein</fullName>
    </recommendedName>
</protein>
<dbReference type="PROSITE" id="PS50016">
    <property type="entry name" value="ZF_PHD_2"/>
    <property type="match status" value="1"/>
</dbReference>
<dbReference type="InterPro" id="IPR011011">
    <property type="entry name" value="Znf_FYVE_PHD"/>
</dbReference>
<dbReference type="InterPro" id="IPR019786">
    <property type="entry name" value="Zinc_finger_PHD-type_CS"/>
</dbReference>
<reference evidence="10" key="1">
    <citation type="journal article" date="2020" name="Stud. Mycol.">
        <title>101 Dothideomycetes genomes: a test case for predicting lifestyles and emergence of pathogens.</title>
        <authorList>
            <person name="Haridas S."/>
            <person name="Albert R."/>
            <person name="Binder M."/>
            <person name="Bloem J."/>
            <person name="Labutti K."/>
            <person name="Salamov A."/>
            <person name="Andreopoulos B."/>
            <person name="Baker S."/>
            <person name="Barry K."/>
            <person name="Bills G."/>
            <person name="Bluhm B."/>
            <person name="Cannon C."/>
            <person name="Castanera R."/>
            <person name="Culley D."/>
            <person name="Daum C."/>
            <person name="Ezra D."/>
            <person name="Gonzalez J."/>
            <person name="Henrissat B."/>
            <person name="Kuo A."/>
            <person name="Liang C."/>
            <person name="Lipzen A."/>
            <person name="Lutzoni F."/>
            <person name="Magnuson J."/>
            <person name="Mondo S."/>
            <person name="Nolan M."/>
            <person name="Ohm R."/>
            <person name="Pangilinan J."/>
            <person name="Park H.-J."/>
            <person name="Ramirez L."/>
            <person name="Alfaro M."/>
            <person name="Sun H."/>
            <person name="Tritt A."/>
            <person name="Yoshinaga Y."/>
            <person name="Zwiers L.-H."/>
            <person name="Turgeon B."/>
            <person name="Goodwin S."/>
            <person name="Spatafora J."/>
            <person name="Crous P."/>
            <person name="Grigoriev I."/>
        </authorList>
    </citation>
    <scope>NUCLEOTIDE SEQUENCE</scope>
    <source>
        <strain evidence="10">CBS 130266</strain>
    </source>
</reference>
<evidence type="ECO:0000256" key="4">
    <source>
        <dbReference type="ARBA" id="ARBA00022833"/>
    </source>
</evidence>
<dbReference type="GO" id="GO:0008270">
    <property type="term" value="F:zinc ion binding"/>
    <property type="evidence" value="ECO:0007669"/>
    <property type="project" value="UniProtKB-KW"/>
</dbReference>
<proteinExistence type="predicted"/>
<evidence type="ECO:0000313" key="11">
    <source>
        <dbReference type="Proteomes" id="UP000800235"/>
    </source>
</evidence>
<dbReference type="SUPFAM" id="SSF57903">
    <property type="entry name" value="FYVE/PHD zinc finger"/>
    <property type="match status" value="1"/>
</dbReference>
<keyword evidence="11" id="KW-1185">Reference proteome</keyword>
<feature type="compositionally biased region" description="Low complexity" evidence="8">
    <location>
        <begin position="40"/>
        <end position="50"/>
    </location>
</feature>
<feature type="compositionally biased region" description="Low complexity" evidence="8">
    <location>
        <begin position="107"/>
        <end position="121"/>
    </location>
</feature>
<evidence type="ECO:0000313" key="10">
    <source>
        <dbReference type="EMBL" id="KAF2433964.1"/>
    </source>
</evidence>
<dbReference type="GO" id="GO:0048188">
    <property type="term" value="C:Set1C/COMPASS complex"/>
    <property type="evidence" value="ECO:0007669"/>
    <property type="project" value="InterPro"/>
</dbReference>
<keyword evidence="3 6" id="KW-0863">Zinc-finger</keyword>
<dbReference type="InterPro" id="IPR001965">
    <property type="entry name" value="Znf_PHD"/>
</dbReference>
<dbReference type="PANTHER" id="PTHR46174">
    <property type="entry name" value="CXXC-TYPE ZINC FINGER PROTEIN 1"/>
    <property type="match status" value="1"/>
</dbReference>
<organism evidence="10 11">
    <name type="scientific">Tothia fuscella</name>
    <dbReference type="NCBI Taxonomy" id="1048955"/>
    <lineage>
        <taxon>Eukaryota</taxon>
        <taxon>Fungi</taxon>
        <taxon>Dikarya</taxon>
        <taxon>Ascomycota</taxon>
        <taxon>Pezizomycotina</taxon>
        <taxon>Dothideomycetes</taxon>
        <taxon>Pleosporomycetidae</taxon>
        <taxon>Venturiales</taxon>
        <taxon>Cylindrosympodiaceae</taxon>
        <taxon>Tothia</taxon>
    </lineage>
</organism>
<keyword evidence="5" id="KW-0539">Nucleus</keyword>
<keyword evidence="2" id="KW-0479">Metal-binding</keyword>
<evidence type="ECO:0000256" key="7">
    <source>
        <dbReference type="SAM" id="Coils"/>
    </source>
</evidence>
<dbReference type="InterPro" id="IPR019787">
    <property type="entry name" value="Znf_PHD-finger"/>
</dbReference>
<feature type="region of interest" description="Disordered" evidence="8">
    <location>
        <begin position="311"/>
        <end position="347"/>
    </location>
</feature>
<feature type="compositionally biased region" description="Basic and acidic residues" evidence="8">
    <location>
        <begin position="503"/>
        <end position="516"/>
    </location>
</feature>
<comment type="caution">
    <text evidence="10">The sequence shown here is derived from an EMBL/GenBank/DDBJ whole genome shotgun (WGS) entry which is preliminary data.</text>
</comment>
<dbReference type="Gene3D" id="3.30.40.10">
    <property type="entry name" value="Zinc/RING finger domain, C3HC4 (zinc finger)"/>
    <property type="match status" value="1"/>
</dbReference>
<feature type="domain" description="PHD-type" evidence="9">
    <location>
        <begin position="214"/>
        <end position="265"/>
    </location>
</feature>
<feature type="region of interest" description="Disordered" evidence="8">
    <location>
        <begin position="489"/>
        <end position="516"/>
    </location>
</feature>
<keyword evidence="4" id="KW-0862">Zinc</keyword>
<evidence type="ECO:0000256" key="6">
    <source>
        <dbReference type="PROSITE-ProRule" id="PRU00146"/>
    </source>
</evidence>
<dbReference type="Pfam" id="PF00628">
    <property type="entry name" value="PHD"/>
    <property type="match status" value="1"/>
</dbReference>
<dbReference type="PANTHER" id="PTHR46174:SF1">
    <property type="entry name" value="CXXC-TYPE ZINC FINGER PROTEIN 1"/>
    <property type="match status" value="1"/>
</dbReference>
<evidence type="ECO:0000256" key="5">
    <source>
        <dbReference type="ARBA" id="ARBA00023242"/>
    </source>
</evidence>
<evidence type="ECO:0000256" key="8">
    <source>
        <dbReference type="SAM" id="MobiDB-lite"/>
    </source>
</evidence>
<feature type="region of interest" description="Disordered" evidence="8">
    <location>
        <begin position="1"/>
        <end position="211"/>
    </location>
</feature>
<feature type="compositionally biased region" description="Polar residues" evidence="8">
    <location>
        <begin position="159"/>
        <end position="185"/>
    </location>
</feature>
<dbReference type="GO" id="GO:0045893">
    <property type="term" value="P:positive regulation of DNA-templated transcription"/>
    <property type="evidence" value="ECO:0007669"/>
    <property type="project" value="TreeGrafter"/>
</dbReference>
<feature type="coiled-coil region" evidence="7">
    <location>
        <begin position="538"/>
        <end position="565"/>
    </location>
</feature>
<dbReference type="SMART" id="SM00249">
    <property type="entry name" value="PHD"/>
    <property type="match status" value="1"/>
</dbReference>
<feature type="compositionally biased region" description="Acidic residues" evidence="8">
    <location>
        <begin position="491"/>
        <end position="502"/>
    </location>
</feature>
<sequence>MTSRDQFSPMASYSSSNNHNEPRRLSTIAPIEPSPILDRTPTAPSPTTTSLDQYHQKPSRSPDEQRRQSFSSFEPAPILAPIVSAPSTTLIREPSAQPVPEAKMTEPQAVQRQQSVVQSPAHIKDEPSGTPRENTPAQAAATIDRKGSVADEELDPETDTTPSSRTSKTPANASRTGKTSKSNTPALGGSPAPSARIASSDVEEGSGGDDDEHEEYCICRKGDNHTWMIACDGGCDDWFHGKCVDIREEDGALIDKYICPSCEEKDKGITTWLPMCRNDGCRQPARLKKGDASKYCSDTCGQEFMKKNVDKSAGATGSTSNSKAKNRRKDSDEDMGPRGGALRPGEIKALVTSVPDITQFRRLGEGVLTPPATTSPTTSKFPDSAKFTNGTTNGNSSYTFNDSEGIRIAEIAKEKEEFRKKRSLFKDKEKFVAMTREQVGKYAEREGLKPKDVCGYDRRLTWSDDRFDKWRKSKEGVTALEVNSLDPVEIKEEEEKDTMDIDGETKKAENGEGADQHFCKRKRCERHRQWQKGSLADVRFEESMLADEMRKLEREERDIKEQALLRWRKSMGGQGEEGRVEVVGGV</sequence>
<feature type="region of interest" description="Disordered" evidence="8">
    <location>
        <begin position="367"/>
        <end position="388"/>
    </location>
</feature>
<keyword evidence="7" id="KW-0175">Coiled coil</keyword>
<dbReference type="EMBL" id="MU007018">
    <property type="protein sequence ID" value="KAF2433964.1"/>
    <property type="molecule type" value="Genomic_DNA"/>
</dbReference>
<dbReference type="InterPro" id="IPR013083">
    <property type="entry name" value="Znf_RING/FYVE/PHD"/>
</dbReference>
<evidence type="ECO:0000256" key="2">
    <source>
        <dbReference type="ARBA" id="ARBA00022723"/>
    </source>
</evidence>
<dbReference type="OrthoDB" id="436852at2759"/>
<name>A0A9P4NZG6_9PEZI</name>
<dbReference type="Proteomes" id="UP000800235">
    <property type="component" value="Unassembled WGS sequence"/>
</dbReference>
<evidence type="ECO:0000256" key="1">
    <source>
        <dbReference type="ARBA" id="ARBA00004123"/>
    </source>
</evidence>
<feature type="compositionally biased region" description="Acidic residues" evidence="8">
    <location>
        <begin position="201"/>
        <end position="211"/>
    </location>
</feature>